<dbReference type="InterPro" id="IPR017853">
    <property type="entry name" value="GH"/>
</dbReference>
<keyword evidence="5" id="KW-0732">Signal</keyword>
<dbReference type="SUPFAM" id="SSF51445">
    <property type="entry name" value="(Trans)glycosidases"/>
    <property type="match status" value="1"/>
</dbReference>
<comment type="similarity">
    <text evidence="1 4">Belongs to the glycosyl hydrolase 3 family.</text>
</comment>
<accession>A0ABU9CQZ7</accession>
<dbReference type="Pfam" id="PF18559">
    <property type="entry name" value="Exop_C"/>
    <property type="match status" value="1"/>
</dbReference>
<feature type="domain" description="Glycoside hydrolase family 3 C-terminal" evidence="7">
    <location>
        <begin position="449"/>
        <end position="665"/>
    </location>
</feature>
<dbReference type="InterPro" id="IPR019800">
    <property type="entry name" value="Glyco_hydro_3_AS"/>
</dbReference>
<evidence type="ECO:0000256" key="2">
    <source>
        <dbReference type="ARBA" id="ARBA00022801"/>
    </source>
</evidence>
<feature type="chain" id="PRO_5046985402" evidence="5">
    <location>
        <begin position="30"/>
        <end position="886"/>
    </location>
</feature>
<dbReference type="Gene3D" id="2.60.120.430">
    <property type="entry name" value="Galactose-binding lectin"/>
    <property type="match status" value="1"/>
</dbReference>
<feature type="domain" description="Glycoside hydrolase family 3 N-terminal" evidence="6">
    <location>
        <begin position="77"/>
        <end position="412"/>
    </location>
</feature>
<dbReference type="GO" id="GO:0016787">
    <property type="term" value="F:hydrolase activity"/>
    <property type="evidence" value="ECO:0007669"/>
    <property type="project" value="UniProtKB-KW"/>
</dbReference>
<dbReference type="RefSeq" id="WP_341412923.1">
    <property type="nucleotide sequence ID" value="NZ_JBBUTH010000011.1"/>
</dbReference>
<dbReference type="PANTHER" id="PTHR30620:SF77">
    <property type="entry name" value="LYSOSOMAL BETA GLUCOSIDASE-LIKE"/>
    <property type="match status" value="1"/>
</dbReference>
<dbReference type="InterPro" id="IPR002772">
    <property type="entry name" value="Glyco_hydro_3_C"/>
</dbReference>
<dbReference type="InterPro" id="IPR036881">
    <property type="entry name" value="Glyco_hydro_3_C_sf"/>
</dbReference>
<gene>
    <name evidence="9" type="ORF">AACH10_23190</name>
</gene>
<sequence>MTRPQRLPSAARTLAVLGVVLACAASGLAQPVAPAALATGPALPEAPWARPLSPFSPVTPQQQADEARIERILASMTLAQKVGQMTQPDIRHVTPAQVRQYAIGSVLNGGGAWPGDAKHAAVGDWLALARAYHDASMATGLPDPVPVVWGTDAVHGHGNVFGATLFPHHIGQGAAGDEQLVHDIARATAQQVRATGIRWVFAPTLAVAQDDRWGRTYESFSEDPAIVRRLGAAAVRGYQGDTPADLRQRDDTVIANAKHYLGDGGTHEGADQGLNRASAAELQRIHAAGHESALDAGVQTVMASFHSWQLPDGADGTPGTDFGKVHGSHALLTQLLKQRMGFDGLVVSDWNGIGQVRGCQDDRCAQAINAGIDLVMVPEDWPSFIANTIAQVQAGEIPMARIDDAVRRILRVKLRAGVFERPPGAGRHDGDAQALVHRDLARRAVRQSLVLLKNKAQVLPLARGQRVLVVGRGADSVAMQAGGWSLTWQGTGNTAADFPNGQSVLGALREALGTERVLHSADGRGVDPAAYDAVIAVVGEQPYAEGNGDIPPSGTLHHATRHPEDLAALQAVAGRGKPVVTVLLSGRPLYVNDLINLSDAFVAAWLPGTEGGGIVDVLLRDAQGGIAHPPGGRLPFSWPRSACQTPLNVGDGQQPLFALGHGLRYGQPGDVPMLDAPVPSGGCGASQVLPIFRAGQAQGRHGLELMGLVPALQRTRPMALADDPNAVQQLRDPARPADAEPLLTARTTQLLTQHDARELRWRGPAAFLAWAPQPMALGVYPEAALVFALRVTEPPAAPVRLGMRCGSDCGADVDLAPWLRRQPVGERLRVVLPLACLAARGLDLGRVSLPFHLATEGTFTATVADIRIEAGAARWPEALACDTLPR</sequence>
<reference evidence="9 10" key="1">
    <citation type="submission" date="2024-04" db="EMBL/GenBank/DDBJ databases">
        <title>Novel species of the genus Ideonella isolated from streams.</title>
        <authorList>
            <person name="Lu H."/>
        </authorList>
    </citation>
    <scope>NUCLEOTIDE SEQUENCE [LARGE SCALE GENOMIC DNA]</scope>
    <source>
        <strain evidence="9 10">DXS22W</strain>
    </source>
</reference>
<dbReference type="Pfam" id="PF00933">
    <property type="entry name" value="Glyco_hydro_3"/>
    <property type="match status" value="1"/>
</dbReference>
<evidence type="ECO:0000259" key="8">
    <source>
        <dbReference type="Pfam" id="PF18559"/>
    </source>
</evidence>
<keyword evidence="2 4" id="KW-0378">Hydrolase</keyword>
<evidence type="ECO:0000259" key="6">
    <source>
        <dbReference type="Pfam" id="PF00933"/>
    </source>
</evidence>
<dbReference type="SUPFAM" id="SSF52279">
    <property type="entry name" value="Beta-D-glucan exohydrolase, C-terminal domain"/>
    <property type="match status" value="1"/>
</dbReference>
<evidence type="ECO:0000259" key="7">
    <source>
        <dbReference type="Pfam" id="PF01915"/>
    </source>
</evidence>
<dbReference type="Pfam" id="PF01915">
    <property type="entry name" value="Glyco_hydro_3_C"/>
    <property type="match status" value="1"/>
</dbReference>
<protein>
    <submittedName>
        <fullName evidence="9">Glycoside hydrolase family 3 N-terminal domain-containing protein</fullName>
    </submittedName>
</protein>
<dbReference type="InterPro" id="IPR041443">
    <property type="entry name" value="Exop_C"/>
</dbReference>
<evidence type="ECO:0000256" key="5">
    <source>
        <dbReference type="SAM" id="SignalP"/>
    </source>
</evidence>
<dbReference type="Gene3D" id="3.20.20.300">
    <property type="entry name" value="Glycoside hydrolase, family 3, N-terminal domain"/>
    <property type="match status" value="1"/>
</dbReference>
<feature type="signal peptide" evidence="5">
    <location>
        <begin position="1"/>
        <end position="29"/>
    </location>
</feature>
<dbReference type="PROSITE" id="PS51257">
    <property type="entry name" value="PROKAR_LIPOPROTEIN"/>
    <property type="match status" value="1"/>
</dbReference>
<dbReference type="InterPro" id="IPR051915">
    <property type="entry name" value="Cellulose_Degrad_GH3"/>
</dbReference>
<dbReference type="PANTHER" id="PTHR30620">
    <property type="entry name" value="PERIPLASMIC BETA-GLUCOSIDASE-RELATED"/>
    <property type="match status" value="1"/>
</dbReference>
<keyword evidence="3 4" id="KW-0326">Glycosidase</keyword>
<evidence type="ECO:0000313" key="9">
    <source>
        <dbReference type="EMBL" id="MEK8053179.1"/>
    </source>
</evidence>
<proteinExistence type="inferred from homology"/>
<evidence type="ECO:0000313" key="10">
    <source>
        <dbReference type="Proteomes" id="UP001365405"/>
    </source>
</evidence>
<organism evidence="9 10">
    <name type="scientific">Pseudaquabacterium inlustre</name>
    <dbReference type="NCBI Taxonomy" id="2984192"/>
    <lineage>
        <taxon>Bacteria</taxon>
        <taxon>Pseudomonadati</taxon>
        <taxon>Pseudomonadota</taxon>
        <taxon>Betaproteobacteria</taxon>
        <taxon>Burkholderiales</taxon>
        <taxon>Sphaerotilaceae</taxon>
        <taxon>Pseudaquabacterium</taxon>
    </lineage>
</organism>
<dbReference type="InterPro" id="IPR001764">
    <property type="entry name" value="Glyco_hydro_3_N"/>
</dbReference>
<dbReference type="InterPro" id="IPR036962">
    <property type="entry name" value="Glyco_hydro_3_N_sf"/>
</dbReference>
<feature type="domain" description="ExoP galactose-binding-like" evidence="8">
    <location>
        <begin position="743"/>
        <end position="868"/>
    </location>
</feature>
<dbReference type="EMBL" id="JBBUTH010000011">
    <property type="protein sequence ID" value="MEK8053179.1"/>
    <property type="molecule type" value="Genomic_DNA"/>
</dbReference>
<dbReference type="Gene3D" id="3.40.50.1700">
    <property type="entry name" value="Glycoside hydrolase family 3 C-terminal domain"/>
    <property type="match status" value="1"/>
</dbReference>
<evidence type="ECO:0000256" key="3">
    <source>
        <dbReference type="ARBA" id="ARBA00023295"/>
    </source>
</evidence>
<name>A0ABU9CQZ7_9BURK</name>
<evidence type="ECO:0000256" key="1">
    <source>
        <dbReference type="ARBA" id="ARBA00005336"/>
    </source>
</evidence>
<evidence type="ECO:0000256" key="4">
    <source>
        <dbReference type="RuleBase" id="RU361161"/>
    </source>
</evidence>
<dbReference type="PRINTS" id="PR00133">
    <property type="entry name" value="GLHYDRLASE3"/>
</dbReference>
<comment type="caution">
    <text evidence="9">The sequence shown here is derived from an EMBL/GenBank/DDBJ whole genome shotgun (WGS) entry which is preliminary data.</text>
</comment>
<dbReference type="PROSITE" id="PS00775">
    <property type="entry name" value="GLYCOSYL_HYDROL_F3"/>
    <property type="match status" value="1"/>
</dbReference>
<dbReference type="Proteomes" id="UP001365405">
    <property type="component" value="Unassembled WGS sequence"/>
</dbReference>
<keyword evidence="10" id="KW-1185">Reference proteome</keyword>